<reference evidence="1" key="1">
    <citation type="journal article" date="2019" name="bioRxiv">
        <title>The Genome of the Zebra Mussel, Dreissena polymorpha: A Resource for Invasive Species Research.</title>
        <authorList>
            <person name="McCartney M.A."/>
            <person name="Auch B."/>
            <person name="Kono T."/>
            <person name="Mallez S."/>
            <person name="Zhang Y."/>
            <person name="Obille A."/>
            <person name="Becker A."/>
            <person name="Abrahante J.E."/>
            <person name="Garbe J."/>
            <person name="Badalamenti J.P."/>
            <person name="Herman A."/>
            <person name="Mangelson H."/>
            <person name="Liachko I."/>
            <person name="Sullivan S."/>
            <person name="Sone E.D."/>
            <person name="Koren S."/>
            <person name="Silverstein K.A.T."/>
            <person name="Beckman K.B."/>
            <person name="Gohl D.M."/>
        </authorList>
    </citation>
    <scope>NUCLEOTIDE SEQUENCE</scope>
    <source>
        <strain evidence="1">Duluth1</strain>
        <tissue evidence="1">Whole animal</tissue>
    </source>
</reference>
<evidence type="ECO:0000313" key="2">
    <source>
        <dbReference type="Proteomes" id="UP000828390"/>
    </source>
</evidence>
<evidence type="ECO:0000313" key="1">
    <source>
        <dbReference type="EMBL" id="KAH3825228.1"/>
    </source>
</evidence>
<reference evidence="1" key="2">
    <citation type="submission" date="2020-11" db="EMBL/GenBank/DDBJ databases">
        <authorList>
            <person name="McCartney M.A."/>
            <person name="Auch B."/>
            <person name="Kono T."/>
            <person name="Mallez S."/>
            <person name="Becker A."/>
            <person name="Gohl D.M."/>
            <person name="Silverstein K.A.T."/>
            <person name="Koren S."/>
            <person name="Bechman K.B."/>
            <person name="Herman A."/>
            <person name="Abrahante J.E."/>
            <person name="Garbe J."/>
        </authorList>
    </citation>
    <scope>NUCLEOTIDE SEQUENCE</scope>
    <source>
        <strain evidence="1">Duluth1</strain>
        <tissue evidence="1">Whole animal</tissue>
    </source>
</reference>
<sequence>MVADPDHCKGSITPSSTECQSPNLRSFVFYKEKIITSMLITLTDPATEKTPTFNVAFARACNFEMGQFLKENNELKVGDITPVVT</sequence>
<proteinExistence type="predicted"/>
<dbReference type="AlphaFoldDB" id="A0A9D4JYU4"/>
<comment type="caution">
    <text evidence="1">The sequence shown here is derived from an EMBL/GenBank/DDBJ whole genome shotgun (WGS) entry which is preliminary data.</text>
</comment>
<keyword evidence="2" id="KW-1185">Reference proteome</keyword>
<gene>
    <name evidence="1" type="ORF">DPMN_127102</name>
</gene>
<accession>A0A9D4JYU4</accession>
<organism evidence="1 2">
    <name type="scientific">Dreissena polymorpha</name>
    <name type="common">Zebra mussel</name>
    <name type="synonym">Mytilus polymorpha</name>
    <dbReference type="NCBI Taxonomy" id="45954"/>
    <lineage>
        <taxon>Eukaryota</taxon>
        <taxon>Metazoa</taxon>
        <taxon>Spiralia</taxon>
        <taxon>Lophotrochozoa</taxon>
        <taxon>Mollusca</taxon>
        <taxon>Bivalvia</taxon>
        <taxon>Autobranchia</taxon>
        <taxon>Heteroconchia</taxon>
        <taxon>Euheterodonta</taxon>
        <taxon>Imparidentia</taxon>
        <taxon>Neoheterodontei</taxon>
        <taxon>Myida</taxon>
        <taxon>Dreissenoidea</taxon>
        <taxon>Dreissenidae</taxon>
        <taxon>Dreissena</taxon>
    </lineage>
</organism>
<name>A0A9D4JYU4_DREPO</name>
<protein>
    <submittedName>
        <fullName evidence="1">Uncharacterized protein</fullName>
    </submittedName>
</protein>
<dbReference type="Proteomes" id="UP000828390">
    <property type="component" value="Unassembled WGS sequence"/>
</dbReference>
<dbReference type="EMBL" id="JAIWYP010000005">
    <property type="protein sequence ID" value="KAH3825228.1"/>
    <property type="molecule type" value="Genomic_DNA"/>
</dbReference>